<comment type="caution">
    <text evidence="8">The sequence shown here is derived from an EMBL/GenBank/DDBJ whole genome shotgun (WGS) entry which is preliminary data.</text>
</comment>
<evidence type="ECO:0000256" key="1">
    <source>
        <dbReference type="ARBA" id="ARBA00022630"/>
    </source>
</evidence>
<protein>
    <submittedName>
        <fullName evidence="8">Oxidoreductase</fullName>
    </submittedName>
</protein>
<gene>
    <name evidence="8" type="ORF">GCM10017576_10430</name>
</gene>
<keyword evidence="2 6" id="KW-0479">Metal-binding</keyword>
<dbReference type="Gene3D" id="3.50.50.60">
    <property type="entry name" value="FAD/NAD(P)-binding domain"/>
    <property type="match status" value="2"/>
</dbReference>
<name>A0A9W6H2I1_9MICO</name>
<dbReference type="AlphaFoldDB" id="A0A9W6H2I1"/>
<evidence type="ECO:0000256" key="3">
    <source>
        <dbReference type="ARBA" id="ARBA00023002"/>
    </source>
</evidence>
<evidence type="ECO:0000259" key="7">
    <source>
        <dbReference type="PROSITE" id="PS51007"/>
    </source>
</evidence>
<reference evidence="8" key="1">
    <citation type="journal article" date="2014" name="Int. J. Syst. Evol. Microbiol.">
        <title>Complete genome sequence of Corynebacterium casei LMG S-19264T (=DSM 44701T), isolated from a smear-ripened cheese.</title>
        <authorList>
            <consortium name="US DOE Joint Genome Institute (JGI-PGF)"/>
            <person name="Walter F."/>
            <person name="Albersmeier A."/>
            <person name="Kalinowski J."/>
            <person name="Ruckert C."/>
        </authorList>
    </citation>
    <scope>NUCLEOTIDE SEQUENCE</scope>
    <source>
        <strain evidence="8">VKM Ac-1020</strain>
    </source>
</reference>
<dbReference type="PROSITE" id="PS51007">
    <property type="entry name" value="CYTC"/>
    <property type="match status" value="1"/>
</dbReference>
<keyword evidence="1" id="KW-0285">Flavoprotein</keyword>
<dbReference type="GO" id="GO:0004791">
    <property type="term" value="F:thioredoxin-disulfide reductase (NADPH) activity"/>
    <property type="evidence" value="ECO:0007669"/>
    <property type="project" value="UniProtKB-EC"/>
</dbReference>
<dbReference type="Proteomes" id="UP001142462">
    <property type="component" value="Unassembled WGS sequence"/>
</dbReference>
<evidence type="ECO:0000256" key="2">
    <source>
        <dbReference type="ARBA" id="ARBA00022723"/>
    </source>
</evidence>
<evidence type="ECO:0000256" key="5">
    <source>
        <dbReference type="ARBA" id="ARBA00048132"/>
    </source>
</evidence>
<dbReference type="InterPro" id="IPR036188">
    <property type="entry name" value="FAD/NAD-bd_sf"/>
</dbReference>
<dbReference type="GO" id="GO:0046872">
    <property type="term" value="F:metal ion binding"/>
    <property type="evidence" value="ECO:0007669"/>
    <property type="project" value="UniProtKB-KW"/>
</dbReference>
<dbReference type="SUPFAM" id="SSF51905">
    <property type="entry name" value="FAD/NAD(P)-binding domain"/>
    <property type="match status" value="1"/>
</dbReference>
<evidence type="ECO:0000313" key="8">
    <source>
        <dbReference type="EMBL" id="GLJ60914.1"/>
    </source>
</evidence>
<evidence type="ECO:0000256" key="6">
    <source>
        <dbReference type="PROSITE-ProRule" id="PRU00433"/>
    </source>
</evidence>
<dbReference type="GO" id="GO:0020037">
    <property type="term" value="F:heme binding"/>
    <property type="evidence" value="ECO:0007669"/>
    <property type="project" value="InterPro"/>
</dbReference>
<dbReference type="EMBL" id="BSEJ01000003">
    <property type="protein sequence ID" value="GLJ60914.1"/>
    <property type="molecule type" value="Genomic_DNA"/>
</dbReference>
<dbReference type="PRINTS" id="PR00469">
    <property type="entry name" value="PNDRDTASEII"/>
</dbReference>
<accession>A0A9W6H2I1</accession>
<dbReference type="PRINTS" id="PR00368">
    <property type="entry name" value="FADPNR"/>
</dbReference>
<organism evidence="8 9">
    <name type="scientific">Microbacterium barkeri</name>
    <dbReference type="NCBI Taxonomy" id="33917"/>
    <lineage>
        <taxon>Bacteria</taxon>
        <taxon>Bacillati</taxon>
        <taxon>Actinomycetota</taxon>
        <taxon>Actinomycetes</taxon>
        <taxon>Micrococcales</taxon>
        <taxon>Microbacteriaceae</taxon>
        <taxon>Microbacterium</taxon>
    </lineage>
</organism>
<evidence type="ECO:0000256" key="4">
    <source>
        <dbReference type="ARBA" id="ARBA00023004"/>
    </source>
</evidence>
<keyword evidence="9" id="KW-1185">Reference proteome</keyword>
<keyword evidence="6" id="KW-0349">Heme</keyword>
<keyword evidence="3" id="KW-0560">Oxidoreductase</keyword>
<dbReference type="PANTHER" id="PTHR48105">
    <property type="entry name" value="THIOREDOXIN REDUCTASE 1-RELATED-RELATED"/>
    <property type="match status" value="1"/>
</dbReference>
<dbReference type="Pfam" id="PF07992">
    <property type="entry name" value="Pyr_redox_2"/>
    <property type="match status" value="1"/>
</dbReference>
<dbReference type="GO" id="GO:0009055">
    <property type="term" value="F:electron transfer activity"/>
    <property type="evidence" value="ECO:0007669"/>
    <property type="project" value="InterPro"/>
</dbReference>
<feature type="domain" description="Cytochrome c" evidence="7">
    <location>
        <begin position="96"/>
        <end position="237"/>
    </location>
</feature>
<evidence type="ECO:0000313" key="9">
    <source>
        <dbReference type="Proteomes" id="UP001142462"/>
    </source>
</evidence>
<keyword evidence="4 6" id="KW-0408">Iron</keyword>
<dbReference type="RefSeq" id="WP_271172625.1">
    <property type="nucleotide sequence ID" value="NZ_BSEJ01000003.1"/>
</dbReference>
<dbReference type="InterPro" id="IPR023753">
    <property type="entry name" value="FAD/NAD-binding_dom"/>
</dbReference>
<dbReference type="InterPro" id="IPR009056">
    <property type="entry name" value="Cyt_c-like_dom"/>
</dbReference>
<sequence>MHDVAIIGGGPAGLQAALTLGRMHRSAALIDSGVYRNAPTSAMHNIVTNDGRPPAAFRAAAREEIAAYPTITSVEGKVVSITGDLGAFALELENGDRVDAGRVILATGVADALPAIPGLADAFGDAVAHCPFCHGHEFAGGRVGIIGAGEHTPRLVAMLAPIAAETVVLPGDEPVAPEVAGVLARLGAAIRSGRIAEIAQEGDGVAARFSDGSSEHFAGMFTSTAWRQAAPFAADLGLAMSDGGAIVVDGFGRTSRAGVYAAGDIAQPPGLPMPLHAVAAAVASGQLAGAACVQDLVAEALGM</sequence>
<comment type="catalytic activity">
    <reaction evidence="5">
        <text>[thioredoxin]-dithiol + NADP(+) = [thioredoxin]-disulfide + NADPH + H(+)</text>
        <dbReference type="Rhea" id="RHEA:20345"/>
        <dbReference type="Rhea" id="RHEA-COMP:10698"/>
        <dbReference type="Rhea" id="RHEA-COMP:10700"/>
        <dbReference type="ChEBI" id="CHEBI:15378"/>
        <dbReference type="ChEBI" id="CHEBI:29950"/>
        <dbReference type="ChEBI" id="CHEBI:50058"/>
        <dbReference type="ChEBI" id="CHEBI:57783"/>
        <dbReference type="ChEBI" id="CHEBI:58349"/>
        <dbReference type="EC" id="1.8.1.9"/>
    </reaction>
</comment>
<dbReference type="InterPro" id="IPR050097">
    <property type="entry name" value="Ferredoxin-NADP_redctase_2"/>
</dbReference>
<reference evidence="8" key="2">
    <citation type="submission" date="2023-01" db="EMBL/GenBank/DDBJ databases">
        <authorList>
            <person name="Sun Q."/>
            <person name="Evtushenko L."/>
        </authorList>
    </citation>
    <scope>NUCLEOTIDE SEQUENCE</scope>
    <source>
        <strain evidence="8">VKM Ac-1020</strain>
    </source>
</reference>
<proteinExistence type="predicted"/>